<gene>
    <name evidence="1" type="ORF">KY5_0409c</name>
</gene>
<dbReference type="AlphaFoldDB" id="A0A291Q1P1"/>
<evidence type="ECO:0000313" key="2">
    <source>
        <dbReference type="Proteomes" id="UP000221011"/>
    </source>
</evidence>
<dbReference type="KEGG" id="sfk:KY5_0409c"/>
<keyword evidence="2" id="KW-1185">Reference proteome</keyword>
<name>A0A291Q1P1_9ACTN</name>
<evidence type="ECO:0000313" key="1">
    <source>
        <dbReference type="EMBL" id="ATL25427.1"/>
    </source>
</evidence>
<reference evidence="1 2" key="1">
    <citation type="submission" date="2017-08" db="EMBL/GenBank/DDBJ databases">
        <title>Complete Genome Sequence of Streptomyces formicae KY5, the formicamycin producer.</title>
        <authorList>
            <person name="Holmes N.A."/>
            <person name="Devine R."/>
            <person name="Qin Z."/>
            <person name="Seipke R.F."/>
            <person name="Wilkinson B."/>
            <person name="Hutchings M.I."/>
        </authorList>
    </citation>
    <scope>NUCLEOTIDE SEQUENCE [LARGE SCALE GENOMIC DNA]</scope>
    <source>
        <strain evidence="1 2">KY5</strain>
    </source>
</reference>
<sequence length="156" mass="17565">MRTAQHLAAIDLLRSREFPAEHGRSERGSQGPGYHIAELLTSDPFWEDDGTRWEATEEQFEAERDGLAVLLADRWGPPQTFSLQSLFDRVVDADFGDQRDGGADEAIPEPWAQLSASVPDLHLWRVDGRWIALGVSQWDKEQPFQLLAVVTETDPP</sequence>
<accession>A0A291Q1P1</accession>
<protein>
    <submittedName>
        <fullName evidence="1">Uncharacterized protein</fullName>
    </submittedName>
</protein>
<dbReference type="RefSeq" id="WP_098247015.1">
    <property type="nucleotide sequence ID" value="NZ_CP022685.1"/>
</dbReference>
<dbReference type="EMBL" id="CP022685">
    <property type="protein sequence ID" value="ATL25427.1"/>
    <property type="molecule type" value="Genomic_DNA"/>
</dbReference>
<organism evidence="1 2">
    <name type="scientific">Streptomyces formicae</name>
    <dbReference type="NCBI Taxonomy" id="1616117"/>
    <lineage>
        <taxon>Bacteria</taxon>
        <taxon>Bacillati</taxon>
        <taxon>Actinomycetota</taxon>
        <taxon>Actinomycetes</taxon>
        <taxon>Kitasatosporales</taxon>
        <taxon>Streptomycetaceae</taxon>
        <taxon>Streptomyces</taxon>
    </lineage>
</organism>
<dbReference type="Proteomes" id="UP000221011">
    <property type="component" value="Chromosome"/>
</dbReference>
<proteinExistence type="predicted"/>